<dbReference type="GeneID" id="62611822"/>
<dbReference type="RefSeq" id="YP_009984478.1">
    <property type="nucleotide sequence ID" value="NC_052652.1"/>
</dbReference>
<proteinExistence type="predicted"/>
<reference evidence="1 2" key="1">
    <citation type="submission" date="2017-09" db="EMBL/GenBank/DDBJ databases">
        <title>Phage vB_EcoM_PHB05 against multidrug-resistant shiga toxin-producing Escherichia.</title>
        <authorList>
            <person name="Chen Y."/>
            <person name="Song J."/>
            <person name="Wu B."/>
        </authorList>
    </citation>
    <scope>NUCLEOTIDE SEQUENCE [LARGE SCALE GENOMIC DNA]</scope>
    <source>
        <strain evidence="1">Wastewater</strain>
    </source>
</reference>
<protein>
    <submittedName>
        <fullName evidence="1">Uncharacterized protein</fullName>
    </submittedName>
</protein>
<name>A0A291LA92_9CAUD</name>
<dbReference type="KEGG" id="vg:62611822"/>
<dbReference type="EMBL" id="MF805809">
    <property type="protein sequence ID" value="ATI15852.1"/>
    <property type="molecule type" value="Genomic_DNA"/>
</dbReference>
<organism evidence="1 2">
    <name type="scientific">Escherichia phage vB_EcoM_PHB05</name>
    <dbReference type="NCBI Taxonomy" id="2041347"/>
    <lineage>
        <taxon>Viruses</taxon>
        <taxon>Duplodnaviria</taxon>
        <taxon>Heunggongvirae</taxon>
        <taxon>Uroviricota</taxon>
        <taxon>Caudoviricetes</taxon>
        <taxon>Stephanstirmvirinae</taxon>
        <taxon>Justusliebigvirus</taxon>
        <taxon>Justusliebigvirus PHB05</taxon>
    </lineage>
</organism>
<sequence>MTGCASSTTASQPLLIEQCKAVATQQIKAPDSVSMEKPSTPVLYTPNQIKKGVTRSEVVDNQTLNNALWEKDRIKLISLQNYIKTLQSEGIISN</sequence>
<evidence type="ECO:0000313" key="1">
    <source>
        <dbReference type="EMBL" id="ATI15852.1"/>
    </source>
</evidence>
<accession>A0A291LA92</accession>
<keyword evidence="2" id="KW-1185">Reference proteome</keyword>
<dbReference type="Proteomes" id="UP000230824">
    <property type="component" value="Segment"/>
</dbReference>
<evidence type="ECO:0000313" key="2">
    <source>
        <dbReference type="Proteomes" id="UP000230824"/>
    </source>
</evidence>